<organism evidence="2 3">
    <name type="scientific">Candidatus Hakubella thermalkaliphila</name>
    <dbReference type="NCBI Taxonomy" id="2754717"/>
    <lineage>
        <taxon>Bacteria</taxon>
        <taxon>Bacillati</taxon>
        <taxon>Actinomycetota</taxon>
        <taxon>Actinomycetota incertae sedis</taxon>
        <taxon>Candidatus Hakubellales</taxon>
        <taxon>Candidatus Hakubellaceae</taxon>
        <taxon>Candidatus Hakubella</taxon>
    </lineage>
</organism>
<reference evidence="3 4" key="1">
    <citation type="journal article" date="2020" name="Front. Microbiol.">
        <title>Single-cell genomics of novel Actinobacteria with the Wood-Ljungdahl pathway discovered in a serpentinizing system.</title>
        <authorList>
            <person name="Merino N."/>
            <person name="Kawai M."/>
            <person name="Boyd E.S."/>
            <person name="Colman D.R."/>
            <person name="McGlynn S.E."/>
            <person name="Nealson K.H."/>
            <person name="Kurokawa K."/>
            <person name="Hongoh Y."/>
        </authorList>
    </citation>
    <scope>NUCLEOTIDE SEQUENCE [LARGE SCALE GENOMIC DNA]</scope>
    <source>
        <strain evidence="1 4">S34</strain>
        <strain evidence="2 3">S44</strain>
    </source>
</reference>
<dbReference type="Proteomes" id="UP000561271">
    <property type="component" value="Unassembled WGS sequence"/>
</dbReference>
<protein>
    <recommendedName>
        <fullName evidence="5">HEPN domain-containing protein</fullName>
    </recommendedName>
</protein>
<gene>
    <name evidence="1" type="ORF">HKBW3S34_01700</name>
    <name evidence="2" type="ORF">HKBW3S44_01309</name>
</gene>
<comment type="caution">
    <text evidence="2">The sequence shown here is derived from an EMBL/GenBank/DDBJ whole genome shotgun (WGS) entry which is preliminary data.</text>
</comment>
<sequence>MPSQNEHIRKAIHNKSFLNSFELNTTSYVDWLVTILFYTSLHYVDSKLAQLNFHPDSHGQRRKYIWQTDLKHIAEEYRLLENQCRNVRYFDTSDCTHMRQRLIDELIPAFEKIKSEVTR</sequence>
<evidence type="ECO:0000313" key="4">
    <source>
        <dbReference type="Proteomes" id="UP000588083"/>
    </source>
</evidence>
<proteinExistence type="predicted"/>
<dbReference type="AlphaFoldDB" id="A0A6V8PYM4"/>
<evidence type="ECO:0000313" key="3">
    <source>
        <dbReference type="Proteomes" id="UP000561271"/>
    </source>
</evidence>
<name>A0A6V8PYM4_9ACTN</name>
<dbReference type="EMBL" id="BLSC01000122">
    <property type="protein sequence ID" value="GFP37632.1"/>
    <property type="molecule type" value="Genomic_DNA"/>
</dbReference>
<evidence type="ECO:0000313" key="1">
    <source>
        <dbReference type="EMBL" id="GFP30781.1"/>
    </source>
</evidence>
<keyword evidence="4" id="KW-1185">Reference proteome</keyword>
<evidence type="ECO:0008006" key="5">
    <source>
        <dbReference type="Google" id="ProtNLM"/>
    </source>
</evidence>
<accession>A0A6V8PYM4</accession>
<dbReference type="EMBL" id="BLRZ01000103">
    <property type="protein sequence ID" value="GFP30781.1"/>
    <property type="molecule type" value="Genomic_DNA"/>
</dbReference>
<dbReference type="Proteomes" id="UP000588083">
    <property type="component" value="Unassembled WGS sequence"/>
</dbReference>
<evidence type="ECO:0000313" key="2">
    <source>
        <dbReference type="EMBL" id="GFP37632.1"/>
    </source>
</evidence>